<name>A0AAU9TKP2_EUPED</name>
<evidence type="ECO:0000313" key="3">
    <source>
        <dbReference type="EMBL" id="CAH2086477.1"/>
    </source>
</evidence>
<reference evidence="3" key="1">
    <citation type="submission" date="2022-03" db="EMBL/GenBank/DDBJ databases">
        <authorList>
            <person name="Tunstrom K."/>
        </authorList>
    </citation>
    <scope>NUCLEOTIDE SEQUENCE</scope>
</reference>
<evidence type="ECO:0000313" key="4">
    <source>
        <dbReference type="Proteomes" id="UP001153954"/>
    </source>
</evidence>
<organism evidence="3 4">
    <name type="scientific">Euphydryas editha</name>
    <name type="common">Edith's checkerspot</name>
    <dbReference type="NCBI Taxonomy" id="104508"/>
    <lineage>
        <taxon>Eukaryota</taxon>
        <taxon>Metazoa</taxon>
        <taxon>Ecdysozoa</taxon>
        <taxon>Arthropoda</taxon>
        <taxon>Hexapoda</taxon>
        <taxon>Insecta</taxon>
        <taxon>Pterygota</taxon>
        <taxon>Neoptera</taxon>
        <taxon>Endopterygota</taxon>
        <taxon>Lepidoptera</taxon>
        <taxon>Glossata</taxon>
        <taxon>Ditrysia</taxon>
        <taxon>Papilionoidea</taxon>
        <taxon>Nymphalidae</taxon>
        <taxon>Nymphalinae</taxon>
        <taxon>Euphydryas</taxon>
    </lineage>
</organism>
<dbReference type="EMBL" id="CAKOGL010000005">
    <property type="protein sequence ID" value="CAH2086477.1"/>
    <property type="molecule type" value="Genomic_DNA"/>
</dbReference>
<proteinExistence type="predicted"/>
<keyword evidence="4" id="KW-1185">Reference proteome</keyword>
<dbReference type="AlphaFoldDB" id="A0AAU9TKP2"/>
<gene>
    <name evidence="3" type="ORF">EEDITHA_LOCUS2854</name>
</gene>
<sequence length="281" mass="32168">MSVCDNLSDESRVDVTPPSYITARSRNVTADDFNKFKEEMKDMIQNLFLAHKKELSNIRPTLQEIRQTNSNIEGSIALLSAQNAELTKKITSLENKIKEDKEYITILEDKLENLQIGWRKTNFEIKNVPKKHGETKEDLVEMTLCLSSNVGGNLNKGDIKDIYRVRGKKDTQNSTIIVETSSTILKNYMLKLCKNFNVKSKAKLSAKHLGFRTSEDTPIFVTEQLTARASRLYFLARDLAKSGQYKFCWTSYGKVYIRKTETSPIIQIKSEAQVHQLVCRD</sequence>
<dbReference type="Pfam" id="PF25298">
    <property type="entry name" value="Baculo_FP_2nd"/>
    <property type="match status" value="1"/>
</dbReference>
<evidence type="ECO:0000256" key="1">
    <source>
        <dbReference type="SAM" id="Coils"/>
    </source>
</evidence>
<dbReference type="InterPro" id="IPR057251">
    <property type="entry name" value="FP_C"/>
</dbReference>
<feature type="coiled-coil region" evidence="1">
    <location>
        <begin position="76"/>
        <end position="110"/>
    </location>
</feature>
<accession>A0AAU9TKP2</accession>
<evidence type="ECO:0000259" key="2">
    <source>
        <dbReference type="Pfam" id="PF25298"/>
    </source>
</evidence>
<protein>
    <recommendedName>
        <fullName evidence="2">FP protein C-terminal domain-containing protein</fullName>
    </recommendedName>
</protein>
<keyword evidence="1" id="KW-0175">Coiled coil</keyword>
<dbReference type="Proteomes" id="UP001153954">
    <property type="component" value="Unassembled WGS sequence"/>
</dbReference>
<feature type="domain" description="FP protein C-terminal" evidence="2">
    <location>
        <begin position="230"/>
        <end position="277"/>
    </location>
</feature>
<comment type="caution">
    <text evidence="3">The sequence shown here is derived from an EMBL/GenBank/DDBJ whole genome shotgun (WGS) entry which is preliminary data.</text>
</comment>